<evidence type="ECO:0000259" key="1">
    <source>
        <dbReference type="Pfam" id="PF00085"/>
    </source>
</evidence>
<organism evidence="2">
    <name type="scientific">viral metagenome</name>
    <dbReference type="NCBI Taxonomy" id="1070528"/>
    <lineage>
        <taxon>unclassified sequences</taxon>
        <taxon>metagenomes</taxon>
        <taxon>organismal metagenomes</taxon>
    </lineage>
</organism>
<proteinExistence type="predicted"/>
<reference evidence="2" key="1">
    <citation type="journal article" date="2020" name="Nature">
        <title>Giant virus diversity and host interactions through global metagenomics.</title>
        <authorList>
            <person name="Schulz F."/>
            <person name="Roux S."/>
            <person name="Paez-Espino D."/>
            <person name="Jungbluth S."/>
            <person name="Walsh D.A."/>
            <person name="Denef V.J."/>
            <person name="McMahon K.D."/>
            <person name="Konstantinidis K.T."/>
            <person name="Eloe-Fadrosh E.A."/>
            <person name="Kyrpides N.C."/>
            <person name="Woyke T."/>
        </authorList>
    </citation>
    <scope>NUCLEOTIDE SEQUENCE</scope>
    <source>
        <strain evidence="2">GVMAG-S-1016713-123</strain>
    </source>
</reference>
<sequence length="117" mass="13465">MELKTRKDFMQLLQQNPGLIFIKLGAKWCKPCAIIADVVRDVFEKMPEHILTFDLDVDVSSDLFAFLKTKKMVQGIPTILCYHTGNISYIPDDSVSGTDLQQIHDFFKNNLRDHVIH</sequence>
<dbReference type="CDD" id="cd02947">
    <property type="entry name" value="TRX_family"/>
    <property type="match status" value="1"/>
</dbReference>
<feature type="domain" description="Thioredoxin" evidence="1">
    <location>
        <begin position="4"/>
        <end position="106"/>
    </location>
</feature>
<dbReference type="InterPro" id="IPR013766">
    <property type="entry name" value="Thioredoxin_domain"/>
</dbReference>
<name>A0A6C0LTL4_9ZZZZ</name>
<dbReference type="EMBL" id="MN740567">
    <property type="protein sequence ID" value="QHU34196.1"/>
    <property type="molecule type" value="Genomic_DNA"/>
</dbReference>
<protein>
    <recommendedName>
        <fullName evidence="1">Thioredoxin domain-containing protein</fullName>
    </recommendedName>
</protein>
<accession>A0A6C0LTL4</accession>
<dbReference type="SUPFAM" id="SSF52833">
    <property type="entry name" value="Thioredoxin-like"/>
    <property type="match status" value="1"/>
</dbReference>
<dbReference type="Pfam" id="PF00085">
    <property type="entry name" value="Thioredoxin"/>
    <property type="match status" value="1"/>
</dbReference>
<dbReference type="Gene3D" id="3.40.30.10">
    <property type="entry name" value="Glutaredoxin"/>
    <property type="match status" value="1"/>
</dbReference>
<dbReference type="InterPro" id="IPR036249">
    <property type="entry name" value="Thioredoxin-like_sf"/>
</dbReference>
<evidence type="ECO:0000313" key="2">
    <source>
        <dbReference type="EMBL" id="QHU34196.1"/>
    </source>
</evidence>
<dbReference type="AlphaFoldDB" id="A0A6C0LTL4"/>